<dbReference type="PANTHER" id="PTHR46532:SF4">
    <property type="entry name" value="AAA+ ATPASE DOMAIN-CONTAINING PROTEIN"/>
    <property type="match status" value="1"/>
</dbReference>
<dbReference type="Gene3D" id="1.20.140.100">
    <property type="entry name" value="Dynein heavy chain, N-terminal domain 2"/>
    <property type="match status" value="1"/>
</dbReference>
<dbReference type="Gene3D" id="3.40.50.300">
    <property type="entry name" value="P-loop containing nucleotide triphosphate hydrolases"/>
    <property type="match status" value="5"/>
</dbReference>
<dbReference type="Gene3D" id="3.20.180.20">
    <property type="entry name" value="Dynein heavy chain, N-terminal domain 2"/>
    <property type="match status" value="1"/>
</dbReference>
<dbReference type="InterPro" id="IPR035699">
    <property type="entry name" value="AAA_6"/>
</dbReference>
<dbReference type="InterPro" id="IPR043157">
    <property type="entry name" value="Dynein_AAA1S"/>
</dbReference>
<keyword evidence="20" id="KW-1185">Reference proteome</keyword>
<evidence type="ECO:0000256" key="12">
    <source>
        <dbReference type="ARBA" id="ARBA00023069"/>
    </source>
</evidence>
<feature type="domain" description="AAA+ ATPase" evidence="18">
    <location>
        <begin position="1976"/>
        <end position="2112"/>
    </location>
</feature>
<dbReference type="GO" id="GO:0005874">
    <property type="term" value="C:microtubule"/>
    <property type="evidence" value="ECO:0007669"/>
    <property type="project" value="UniProtKB-KW"/>
</dbReference>
<dbReference type="FunFam" id="1.10.8.710:FF:000003">
    <property type="entry name" value="Dynein axonemal heavy chain 5"/>
    <property type="match status" value="1"/>
</dbReference>
<evidence type="ECO:0000256" key="16">
    <source>
        <dbReference type="ARBA" id="ARBA00033439"/>
    </source>
</evidence>
<dbReference type="OrthoDB" id="447173at2759"/>
<dbReference type="FunFam" id="3.40.50.300:FF:000049">
    <property type="entry name" value="Dynein, axonemal, heavy chain 5"/>
    <property type="match status" value="1"/>
</dbReference>
<dbReference type="FunFam" id="3.40.50.300:FF:001386">
    <property type="entry name" value="Dynein heavy chain, putative"/>
    <property type="match status" value="1"/>
</dbReference>
<dbReference type="InterPro" id="IPR041228">
    <property type="entry name" value="Dynein_C"/>
</dbReference>
<feature type="domain" description="AAA+ ATPase" evidence="18">
    <location>
        <begin position="2606"/>
        <end position="2756"/>
    </location>
</feature>
<evidence type="ECO:0000256" key="14">
    <source>
        <dbReference type="ARBA" id="ARBA00023212"/>
    </source>
</evidence>
<dbReference type="FunFam" id="1.20.920.20:FF:000001">
    <property type="entry name" value="dynein heavy chain 2, axonemal"/>
    <property type="match status" value="1"/>
</dbReference>
<keyword evidence="12" id="KW-0969">Cilium</keyword>
<organism evidence="19 20">
    <name type="scientific">Leishmania panamensis</name>
    <dbReference type="NCBI Taxonomy" id="5679"/>
    <lineage>
        <taxon>Eukaryota</taxon>
        <taxon>Discoba</taxon>
        <taxon>Euglenozoa</taxon>
        <taxon>Kinetoplastea</taxon>
        <taxon>Metakinetoplastina</taxon>
        <taxon>Trypanosomatida</taxon>
        <taxon>Trypanosomatidae</taxon>
        <taxon>Leishmaniinae</taxon>
        <taxon>Leishmania</taxon>
        <taxon>Leishmania guyanensis species complex</taxon>
    </lineage>
</organism>
<dbReference type="VEuPathDB" id="TriTrypDB:LPAL13_250016000"/>
<evidence type="ECO:0000256" key="9">
    <source>
        <dbReference type="ARBA" id="ARBA00022840"/>
    </source>
</evidence>
<dbReference type="VEuPathDB" id="TriTrypDB:LPMP_251000"/>
<dbReference type="Pfam" id="PF17852">
    <property type="entry name" value="Dynein_AAA_lid"/>
    <property type="match status" value="1"/>
</dbReference>
<dbReference type="InterPro" id="IPR042228">
    <property type="entry name" value="Dynein_linker_3"/>
</dbReference>
<dbReference type="Pfam" id="PF08393">
    <property type="entry name" value="DHC_N2"/>
    <property type="match status" value="1"/>
</dbReference>
<dbReference type="Pfam" id="PF12775">
    <property type="entry name" value="AAA_7"/>
    <property type="match status" value="1"/>
</dbReference>
<dbReference type="SMART" id="SM00382">
    <property type="entry name" value="AAA"/>
    <property type="match status" value="2"/>
</dbReference>
<evidence type="ECO:0000256" key="13">
    <source>
        <dbReference type="ARBA" id="ARBA00023175"/>
    </source>
</evidence>
<dbReference type="SUPFAM" id="SSF52540">
    <property type="entry name" value="P-loop containing nucleoside triphosphate hydrolases"/>
    <property type="match status" value="4"/>
</dbReference>
<dbReference type="InterPro" id="IPR004273">
    <property type="entry name" value="Dynein_heavy_D6_P-loop"/>
</dbReference>
<evidence type="ECO:0000256" key="1">
    <source>
        <dbReference type="ARBA" id="ARBA00004430"/>
    </source>
</evidence>
<dbReference type="eggNOG" id="KOG3595">
    <property type="taxonomic scope" value="Eukaryota"/>
</dbReference>
<evidence type="ECO:0000256" key="5">
    <source>
        <dbReference type="ARBA" id="ARBA00022490"/>
    </source>
</evidence>
<dbReference type="EMBL" id="CP009394">
    <property type="protein sequence ID" value="AIN98962.1"/>
    <property type="molecule type" value="Genomic_DNA"/>
</dbReference>
<sequence length="4717" mass="538002">MEDPQVAALAAQPGSASEVNRLVRSDLRHHYVFSRLKDFLSNGDATKADELTRQLDRNFTDGSANFMIVHDLLQGTGANTLLFTYQPVSASAAADVVAAPAAATAADAKAVNNGDAGAASDAPATTTDGGSVEDVLQVLDPTKSSIQHITKRFVYAMRANTGTPINGKDLTQAVQEVSMGVMGANVLTSYEHLLTEVYTPLLNRMRHWGKNTVDQKNQFIVNLMQYADRVNELQQLQDDTPTLAPVNQATWKHLRSGGVSKRGGASDATVVASLAQTMESWVQTVNEAVARVPNYEAELQDERAGPKTEKDLWKTRLAKLRLLEEQLQHVSATQAVQYLREARNPLVTQWTEMDTSLTEALAEAQENVKYLQSLDTYFDVLYSSNLQRIMTIMPTLITNIRMMYTIARYYPTREHMTALFFKITNEIVLACKRAINPSGTRSRIWDMTHDTASLQDLIGRLQASAKLNEVYIKEYRKAQEYFLTHSEDSGGRLFDFDELRFLGHFNLFAKRVDKLITVFRKVEQFRLLRSFHVDQMASLLPRFDEYLGHLRGKTTDILDVHDNNKFDVEFKVFESRLSELETSMQVAINSSFENITSTDNALLLLKKYQKILQSETFAADLESKYLVIFHSYGMELEKDQKTYERYKENPPMARHMTPVAGAISWSRQLLRHIKEPMDKFKTNRTIMANTKDSKKVIRTYNKVSIALLEFEAIWLDAWKRSIESSKAGMSATLLVRHDGRLYVNFDSEINQLIKETRSLMLLGDVDVPAAAKSLLMQEQKLKVFYNELTFLVKEYERVIGRPGESRRCAIIGITRPLLQPAIQRLDAIIRPGETTLTWTSMNVDTYLERVRNAISDLDHLVSKVNETVAHRIQSNLKAVSSTLLVNLFEEHVSLDQFVQLQERHIRQQCEVMNVKNREVESAVDDVVELIVRYNMANAQQGVVQTGGTKGSPCSIDRGAPTSTEMAPATGVNKSVMAADAMDGITQEKVRVLKGHFHRLTFKAILTCTTRSLNLLKKRVGTHNRIAFLFSETPLFDVDVQLLSAEPYLVLSPSLDEVQLTINQCATAVLSCSKYMTRWHYFDEEGASFYEEIARNREVVKVVLLLTGSVHGLKKQVMEYLGHFCKYEAIWKEDKDEAYEGFLHANPTLDDYEAKLSEYVALEQEVKSLAPCFNVGSLALQNKPLQLELLQRISEWKEVYINKLYAQAQRQLDSLTLRMEEEAHQLQMPIPDQDKLEDLRVLMNTLRDIRDRESVVEFQFLPVQQSYALLQRYTSIIPKEETDRVEDLRIKWRKLQKAAQLRTDDINNMQHGFKKGLTQEVQKFGAEVVAFRNDYDSSGPMVEGLPPQEAMERLKRFQRQFDDKYRKWMTYMAGEELFGLPVHKYPELVKTKKELELLDKLYTLYINVLQKVNGYNDILWCDLDFDAVCEEVSVFVNQCKRLPKSLRDWDAYVELKTILDNFMELQPVIQELKSPAVVERHWQEIMKVSGHKWRTDPDVFKLQDLVDANLLVAAEEVVDIATSSAREAEIEAKFRAQEALWKDQELHFSEFKHRGPIILKGDDTTIIREALEESSLAVNSMLSSRYCAFMRENIQGFLQKLVKVSEAISLWTEVQFTWQYLEAVFAGGDIMKQLPQEAKRFAMIDKQWQKIMNKANETPNVIVFCYENELLQSLPTLKEQLDECQRKLSLYLEQKRNLFPRFYFVSDTVLLEILSQASDPQSIQPHLASIFDGVSAVTFERVKPKAAGAQPYYQVVEMISGEGQVLTMHEPTPCVGNVEDWLTRLCTGMTRTVREVVKASVTELPALLTNTAYLGTIIDRYPAQVALLMLQLFWTADMTECIHRGVMRARGKEAVAARSKCDAVKNFLVNITTSPELEKKPLRMRTNIETLITIQVHQQEVFMELQKASIKDITHFDWLKQARFYYRPERDATIISIADSDTEYCNEYLGVKERLVITPLTDRCYITLSQALAMYMGGAPAGPAGTGKTETTKDLARTYGKFCVVFNCSDQLDRHAMGKIIRGLSQANAWGCFDEFNRIDLPVLSVVAQQVSCVLQALKQHKEKFIFIDGQVTDLMPGVGFFITMNPGYAGRQELPENLKILFRGVTMMVPDRQTIMKVKLASQGYSQDDLLSKKFFILYKLCEEQLSKQRHYDFGLRNILSVLRTAGAVLRRSPGKDEEELFMRTLRDMNLSKLVFEDIDLFDSLLRDMFPGRQFVKGTHPEIETVMKKVVEEKGLIYWTPWVSKVLQLYETKLVRHGIMVVGPAMCGKTQCYDVMTDTLSRTTVPHQQLRMNPKAITAPQMFGRVDVAGDWHDGVFSSLWRQAVRNAKKKNIWIVCDGPVDAIWIENLNTVLDDNKLLTLANGDRIQMSDTMKCCFEVENLANASPATVSRAGIVYISDVILGWMPVLESRLRATMNADGQMLPRDVVKRCHPQLAEKLLAIFLPINPETNTVPESCITNKIAEFYSRECTVVMRTSVAHLVENAFHLAVALGDEIGDGAAVSQQLAEKIFWFSMSWSFGGTLELQDRSKFDQFVRSKFSALPPLAEGQIFDFLLNCKTGEWEPWSHYLEQWRYPGDDRLDFSSLFIPTADSVRLHYLAKCNFLQNRPTLFIGVSGTAKTVTVEQFLGSIKAQDEQSNFRKVNFSSMTLPQNFYNTLEDMTEKKMGSNYGPKNYERLTVFIDDINMPEINEWGDQITNEIVRQVVEMSQVYDLSKPGIRREFKGLVFMAAMSHPSGGKNDIPNRLKRHFTVLNMPLPEETNIQQIFGTLFEGRFCNENYAQSVQDIARMLTKMSISFWEAMGKRMLPTPDKFHYFFNLRDLSHITQGIMLTGMHSDPDRPEKRAQSKPWETITDAVTLLRVWKHECARVFSDKLNSVSDKRWFDENIQNCLHDHLSSTPYKDLAELVREPVYMANFMRDPIMDPETGEQMEPAPRIYEVVPSMDSVLERLMKSMQAHNETPAGRVKKLNLVLFEAALKNVCRISRGLSLPRGNLLLVGVGGSGKQSLARLAAFVNGHDYATLTISKGFGVNQLFDSIREQYISAATKKPVTMLFTDNDIKQEVFLEYINSFLSNGEIAGLFASDQRDSAINDIRPIMKKDPYAKFEDMSESLWKYFIGRVRERLHFVLCFSPVGDRFRTRARKFPALISSCIINWFFPWPRQALLDVSSRTIENFEMATEDKHKKALVELMAEIHLLMLERSEEYLARYRRSVYSTPKSYLSFIESYTNVYAKKFNELNDEAKKINNGLKKLHQAAEDVRVMRTQLQEKEVLLSDKRKETEALVKEIEVRTAEAEKKRVEVEIVKEAVAHDAAIVAHGEAEAKKDLEAAEPALIEAIESLNSITSADFVTLKKLANPPALIKRIFDAVSILLHRPLQVPGSELVKGALWITDSWDFSGRQLASDTNTLEVLRNFGESKKDLINEETCELLLPYLWMDGFTADAARKACGNVAGLCTWVSSMYKYINIAKEVAPKKEALRIATIQLRAANKKKEEQEEELARVTAEVQAYNAQLADENAKKQALEEDASRTKQRMESANGLIDALSGERERWTQQSNEFKTLIDRLVGDVALSCAFISYCGPFNSEFRNQLLYDYFYPKCKQLNIPVTPDLNIVKFLVDETTIADWQLEGLPADSHSVQNAIMITTSSKYPLMIDPQGQALNWVRKRTEKQQNRVVQMNDRTFSNSLQEQLDQGRPLIIENIPEEVDMMLDPVLERQVVRSGKTLLMKINGEDMTYNEKFSLFMTTKLPNPSFTPELFAKCLVIDFTVTMEGLEQQLLSQVVSREKAELNEESAKLSEDINSNEKRRKNLEDRLLKQLSESKGNLIDDVELISTLQETKDASAEIAEKLATAMETKKRIAGAREEYRPVACRGAVLYFLVVQMSLVNHMYQTSLVQFNGIFDSSILKSDHHPVTAKRIQCIIDYFTLSVFKYVIRMLFSKHKLLFVLLLACKIEVKAGRLDPVAFEALLKGGGGVQVDRAKPFNWLKDKAWANVMAIAQQVPRVFKQLPDLIMRNEQQWRPYIESDNMETLPVPDINEKMNAFERLLLVRALREDRTMLAAAQYISVSLGKIFAEPQQLELVDVVEETTGLTPIVFLLSQGSDPTTLIEASAKKLKKKIYPISMGQGQEEAAMNIVTSAWQNGDWALLQNCHLGLPFLLQLEERLRVQMMPAQAGEKKAEIHEEARIWVTSEPHTSVPIGLLQMSIKLTNEPPQGIKAGLIRTYSWMSQDYLEMFRRPEWRPMLFAQCFLHSVVVERRKFGPIGFSVPYEFNQGDWTASVQFLINHMTTIGEQLRNPVNRDTVCYMVADIQYGGRITDNNDRALFKAITEFLYDVHITNPDKCKDGKDMTEFYPNYGIPLFDDINKHREFIRETYPDVDTPEAFQMHPNQDITYRTRQAQEVLATILDVQPRGASTTGGVTREDKVISMAESYLKLLPSDWTVDRKAHIGDRQPLSIFAGQEIDRLSVTIRTVRRTCQDLKLAVAGTIILTPALQDALNSLYDARVPAAWVAVGWPSPNISLWIAELVRRYEQLHVWACNGRPPVYWLPGFFNPQGFLTSVRQEITRSHANEAVPWALDKVEARTEVRSSEYRPGQEAKADDLRTEKGEVVIYGLYLEGAMWDRVNKRLKDPLPGDLYRELPMLLISAFNKEAPQQALVQAVKPGAAKKTKQEYYRCPVYKYPSRSDNNWIFDVRLPVAEDDAYWRMRGVALLGTTD</sequence>
<dbReference type="InterPro" id="IPR026983">
    <property type="entry name" value="DHC"/>
</dbReference>
<comment type="similarity">
    <text evidence="2">Belongs to the dynein heavy chain family.</text>
</comment>
<dbReference type="Gene3D" id="1.10.287.2620">
    <property type="match status" value="1"/>
</dbReference>
<dbReference type="GO" id="GO:0051959">
    <property type="term" value="F:dynein light intermediate chain binding"/>
    <property type="evidence" value="ECO:0007669"/>
    <property type="project" value="InterPro"/>
</dbReference>
<dbReference type="InterPro" id="IPR013594">
    <property type="entry name" value="Dynein_heavy_tail"/>
</dbReference>
<dbReference type="FunFam" id="1.10.8.1220:FF:000001">
    <property type="entry name" value="Dynein axonemal heavy chain 5"/>
    <property type="match status" value="1"/>
</dbReference>
<evidence type="ECO:0000256" key="3">
    <source>
        <dbReference type="ARBA" id="ARBA00011655"/>
    </source>
</evidence>
<dbReference type="Pfam" id="PF12781">
    <property type="entry name" value="AAA_9"/>
    <property type="match status" value="1"/>
</dbReference>
<dbReference type="Gene3D" id="1.10.8.720">
    <property type="entry name" value="Region D6 of dynein motor"/>
    <property type="match status" value="1"/>
</dbReference>
<dbReference type="KEGG" id="lpan:LPMP_251000"/>
<dbReference type="Gene3D" id="1.10.8.710">
    <property type="match status" value="1"/>
</dbReference>
<gene>
    <name evidence="19" type="ORF">LPMP_251000</name>
</gene>
<dbReference type="InterPro" id="IPR024317">
    <property type="entry name" value="Dynein_heavy_chain_D4_dom"/>
</dbReference>
<dbReference type="FunFam" id="3.40.50.300:FF:000044">
    <property type="entry name" value="Dynein heavy chain 5, axonemal"/>
    <property type="match status" value="1"/>
</dbReference>
<dbReference type="Gene3D" id="1.10.8.1220">
    <property type="match status" value="1"/>
</dbReference>
<dbReference type="FunFam" id="3.20.180.20:FF:000001">
    <property type="entry name" value="Dynein axonemal heavy chain 5"/>
    <property type="match status" value="1"/>
</dbReference>
<dbReference type="GO" id="GO:0007018">
    <property type="term" value="P:microtubule-based movement"/>
    <property type="evidence" value="ECO:0007669"/>
    <property type="project" value="InterPro"/>
</dbReference>
<dbReference type="InterPro" id="IPR041658">
    <property type="entry name" value="AAA_lid_11"/>
</dbReference>
<evidence type="ECO:0000256" key="2">
    <source>
        <dbReference type="ARBA" id="ARBA00008887"/>
    </source>
</evidence>
<dbReference type="Pfam" id="PF12777">
    <property type="entry name" value="MT"/>
    <property type="match status" value="1"/>
</dbReference>
<evidence type="ECO:0000256" key="10">
    <source>
        <dbReference type="ARBA" id="ARBA00023017"/>
    </source>
</evidence>
<feature type="coiled-coil region" evidence="17">
    <location>
        <begin position="3779"/>
        <end position="3820"/>
    </location>
</feature>
<name>A0A088RS48_LEIPA</name>
<dbReference type="InterPro" id="IPR054354">
    <property type="entry name" value="DYNC2H1-like_lid"/>
</dbReference>
<evidence type="ECO:0000256" key="17">
    <source>
        <dbReference type="SAM" id="Coils"/>
    </source>
</evidence>
<evidence type="ECO:0000256" key="7">
    <source>
        <dbReference type="ARBA" id="ARBA00022737"/>
    </source>
</evidence>
<keyword evidence="13" id="KW-0505">Motor protein</keyword>
<keyword evidence="5" id="KW-0963">Cytoplasm</keyword>
<dbReference type="Gene3D" id="1.20.920.20">
    <property type="match status" value="1"/>
</dbReference>
<dbReference type="InterPro" id="IPR041466">
    <property type="entry name" value="Dynein_AAA5_ext"/>
</dbReference>
<keyword evidence="10" id="KW-0243">Dynein</keyword>
<keyword evidence="11 17" id="KW-0175">Coiled coil</keyword>
<dbReference type="InterPro" id="IPR043160">
    <property type="entry name" value="Dynein_C_barrel"/>
</dbReference>
<dbReference type="Pfam" id="PF08385">
    <property type="entry name" value="DHC_N1"/>
    <property type="match status" value="1"/>
</dbReference>
<dbReference type="FunFam" id="1.20.140.100:FF:000003">
    <property type="entry name" value="Dynein, axonemal, heavy chain 5"/>
    <property type="match status" value="1"/>
</dbReference>
<dbReference type="InterPro" id="IPR003593">
    <property type="entry name" value="AAA+_ATPase"/>
</dbReference>
<dbReference type="FunFam" id="1.10.8.720:FF:000014">
    <property type="entry name" value="Putative dynein heavy chain"/>
    <property type="match status" value="1"/>
</dbReference>
<keyword evidence="6" id="KW-0493">Microtubule</keyword>
<keyword evidence="7" id="KW-0677">Repeat</keyword>
<dbReference type="InterPro" id="IPR042222">
    <property type="entry name" value="Dynein_2_N"/>
</dbReference>
<evidence type="ECO:0000256" key="4">
    <source>
        <dbReference type="ARBA" id="ARBA00022197"/>
    </source>
</evidence>
<dbReference type="Gene3D" id="1.20.1270.280">
    <property type="match status" value="1"/>
</dbReference>
<evidence type="ECO:0000259" key="18">
    <source>
        <dbReference type="SMART" id="SM00382"/>
    </source>
</evidence>
<proteinExistence type="inferred from homology"/>
<dbReference type="GeneID" id="22575748"/>
<dbReference type="GO" id="GO:0045505">
    <property type="term" value="F:dynein intermediate chain binding"/>
    <property type="evidence" value="ECO:0007669"/>
    <property type="project" value="InterPro"/>
</dbReference>
<dbReference type="Gene3D" id="6.10.140.1060">
    <property type="match status" value="1"/>
</dbReference>
<dbReference type="RefSeq" id="XP_010699669.1">
    <property type="nucleotide sequence ID" value="XM_010701367.1"/>
</dbReference>
<dbReference type="GO" id="GO:0005858">
    <property type="term" value="C:axonemal dynein complex"/>
    <property type="evidence" value="ECO:0007669"/>
    <property type="project" value="TreeGrafter"/>
</dbReference>
<dbReference type="Gene3D" id="3.10.490.20">
    <property type="match status" value="1"/>
</dbReference>
<dbReference type="Gene3D" id="1.20.920.30">
    <property type="match status" value="1"/>
</dbReference>
<dbReference type="InterPro" id="IPR013602">
    <property type="entry name" value="Dynein_heavy_linker"/>
</dbReference>
<evidence type="ECO:0000256" key="15">
    <source>
        <dbReference type="ARBA" id="ARBA00023273"/>
    </source>
</evidence>
<feature type="coiled-coil region" evidence="17">
    <location>
        <begin position="3479"/>
        <end position="3541"/>
    </location>
</feature>
<feature type="coiled-coil region" evidence="17">
    <location>
        <begin position="1666"/>
        <end position="1693"/>
    </location>
</feature>
<dbReference type="InterPro" id="IPR035706">
    <property type="entry name" value="AAA_9"/>
</dbReference>
<dbReference type="Pfam" id="PF12780">
    <property type="entry name" value="AAA_8"/>
    <property type="match status" value="1"/>
</dbReference>
<evidence type="ECO:0000256" key="8">
    <source>
        <dbReference type="ARBA" id="ARBA00022741"/>
    </source>
</evidence>
<dbReference type="Proteomes" id="UP000063063">
    <property type="component" value="Chromosome 25"/>
</dbReference>
<dbReference type="Gene3D" id="1.10.472.130">
    <property type="match status" value="1"/>
</dbReference>
<dbReference type="InterPro" id="IPR024743">
    <property type="entry name" value="Dynein_HC_stalk"/>
</dbReference>
<dbReference type="Pfam" id="PF22597">
    <property type="entry name" value="DYN_lid"/>
    <property type="match status" value="1"/>
</dbReference>
<evidence type="ECO:0000313" key="20">
    <source>
        <dbReference type="Proteomes" id="UP000063063"/>
    </source>
</evidence>
<reference evidence="19 20" key="1">
    <citation type="journal article" date="2015" name="Sci. Rep.">
        <title>The genome of Leishmania panamensis: insights into genomics of the L. (Viannia) subgenus.</title>
        <authorList>
            <person name="Llanes A."/>
            <person name="Restrepo C.M."/>
            <person name="Vecchio G.D."/>
            <person name="Anguizola F.J."/>
            <person name="Lleonart R."/>
        </authorList>
    </citation>
    <scope>NUCLEOTIDE SEQUENCE [LARGE SCALE GENOMIC DNA]</scope>
    <source>
        <strain evidence="19 20">MHOM/PA/94/PSC-1</strain>
    </source>
</reference>
<feature type="coiled-coil region" evidence="17">
    <location>
        <begin position="3236"/>
        <end position="3298"/>
    </location>
</feature>
<dbReference type="PANTHER" id="PTHR46532">
    <property type="entry name" value="MALE FERTILITY FACTOR KL5"/>
    <property type="match status" value="1"/>
</dbReference>
<dbReference type="FunFam" id="1.10.472.130:FF:000018">
    <property type="entry name" value="Dynein heavy chain, putative"/>
    <property type="match status" value="1"/>
</dbReference>
<comment type="subunit">
    <text evidence="3">Consists of at least two heavy chains and a number of intermediate and light chains.</text>
</comment>
<evidence type="ECO:0000256" key="11">
    <source>
        <dbReference type="ARBA" id="ARBA00023054"/>
    </source>
</evidence>
<dbReference type="Pfam" id="PF12774">
    <property type="entry name" value="AAA_6"/>
    <property type="match status" value="1"/>
</dbReference>
<dbReference type="Pfam" id="PF03028">
    <property type="entry name" value="Dynein_heavy"/>
    <property type="match status" value="1"/>
</dbReference>
<keyword evidence="14" id="KW-0206">Cytoskeleton</keyword>
<dbReference type="GO" id="GO:0008569">
    <property type="term" value="F:minus-end-directed microtubule motor activity"/>
    <property type="evidence" value="ECO:0007669"/>
    <property type="project" value="InterPro"/>
</dbReference>
<dbReference type="Gene3D" id="1.20.58.1120">
    <property type="match status" value="1"/>
</dbReference>
<dbReference type="InterPro" id="IPR027417">
    <property type="entry name" value="P-loop_NTPase"/>
</dbReference>
<keyword evidence="8" id="KW-0547">Nucleotide-binding</keyword>
<keyword evidence="15" id="KW-0966">Cell projection</keyword>
<dbReference type="FunFam" id="3.40.50.300:FF:002148">
    <property type="entry name" value="Putative dynein heavy chain"/>
    <property type="match status" value="1"/>
</dbReference>
<dbReference type="Pfam" id="PF18199">
    <property type="entry name" value="Dynein_C"/>
    <property type="match status" value="1"/>
</dbReference>
<comment type="subcellular location">
    <subcellularLocation>
        <location evidence="1">Cytoplasm</location>
        <location evidence="1">Cytoskeleton</location>
        <location evidence="1">Cilium axoneme</location>
    </subcellularLocation>
</comment>
<dbReference type="Pfam" id="PF18198">
    <property type="entry name" value="AAA_lid_11"/>
    <property type="match status" value="1"/>
</dbReference>
<evidence type="ECO:0000256" key="6">
    <source>
        <dbReference type="ARBA" id="ARBA00022701"/>
    </source>
</evidence>
<dbReference type="InterPro" id="IPR042219">
    <property type="entry name" value="AAA_lid_11_sf"/>
</dbReference>
<evidence type="ECO:0000313" key="19">
    <source>
        <dbReference type="EMBL" id="AIN98962.1"/>
    </source>
</evidence>
<dbReference type="FunFam" id="1.20.920.30:FF:000004">
    <property type="entry name" value="Dynein axonemal heavy chain 5"/>
    <property type="match status" value="1"/>
</dbReference>
<dbReference type="GO" id="GO:0005524">
    <property type="term" value="F:ATP binding"/>
    <property type="evidence" value="ECO:0007669"/>
    <property type="project" value="UniProtKB-KW"/>
</dbReference>
<dbReference type="FunFam" id="1.20.58.1120:FF:000020">
    <property type="entry name" value="Putative dynein heavy chain"/>
    <property type="match status" value="1"/>
</dbReference>
<keyword evidence="9" id="KW-0067">ATP-binding</keyword>
<accession>A0A088RS48</accession>
<protein>
    <recommendedName>
        <fullName evidence="4">Dynein heavy chain, cytoplasmic</fullName>
    </recommendedName>
    <alternativeName>
        <fullName evidence="16">Dynein heavy chain, cytosolic</fullName>
    </alternativeName>
</protein>